<comment type="caution">
    <text evidence="1">The sequence shown here is derived from an EMBL/GenBank/DDBJ whole genome shotgun (WGS) entry which is preliminary data.</text>
</comment>
<proteinExistence type="predicted"/>
<protein>
    <submittedName>
        <fullName evidence="1">Uncharacterized protein</fullName>
    </submittedName>
</protein>
<keyword evidence="2" id="KW-1185">Reference proteome</keyword>
<organism evidence="1 2">
    <name type="scientific">Collybia nuda</name>
    <dbReference type="NCBI Taxonomy" id="64659"/>
    <lineage>
        <taxon>Eukaryota</taxon>
        <taxon>Fungi</taxon>
        <taxon>Dikarya</taxon>
        <taxon>Basidiomycota</taxon>
        <taxon>Agaricomycotina</taxon>
        <taxon>Agaricomycetes</taxon>
        <taxon>Agaricomycetidae</taxon>
        <taxon>Agaricales</taxon>
        <taxon>Tricholomatineae</taxon>
        <taxon>Clitocybaceae</taxon>
        <taxon>Collybia</taxon>
    </lineage>
</organism>
<evidence type="ECO:0000313" key="2">
    <source>
        <dbReference type="Proteomes" id="UP000807353"/>
    </source>
</evidence>
<sequence>MFMASKNCWPALHRHHMSRSLVFVVLFWVVFETPVLTEFAGTTVWVLLDIDARVFLEAVSLPIFEDELGALLNTVVVRRTCQFVVDYQG</sequence>
<dbReference type="EMBL" id="MU150229">
    <property type="protein sequence ID" value="KAF9469774.1"/>
    <property type="molecule type" value="Genomic_DNA"/>
</dbReference>
<reference evidence="1" key="1">
    <citation type="submission" date="2020-11" db="EMBL/GenBank/DDBJ databases">
        <authorList>
            <consortium name="DOE Joint Genome Institute"/>
            <person name="Ahrendt S."/>
            <person name="Riley R."/>
            <person name="Andreopoulos W."/>
            <person name="Labutti K."/>
            <person name="Pangilinan J."/>
            <person name="Ruiz-Duenas F.J."/>
            <person name="Barrasa J.M."/>
            <person name="Sanchez-Garcia M."/>
            <person name="Camarero S."/>
            <person name="Miyauchi S."/>
            <person name="Serrano A."/>
            <person name="Linde D."/>
            <person name="Babiker R."/>
            <person name="Drula E."/>
            <person name="Ayuso-Fernandez I."/>
            <person name="Pacheco R."/>
            <person name="Padilla G."/>
            <person name="Ferreira P."/>
            <person name="Barriuso J."/>
            <person name="Kellner H."/>
            <person name="Castanera R."/>
            <person name="Alfaro M."/>
            <person name="Ramirez L."/>
            <person name="Pisabarro A.G."/>
            <person name="Kuo A."/>
            <person name="Tritt A."/>
            <person name="Lipzen A."/>
            <person name="He G."/>
            <person name="Yan M."/>
            <person name="Ng V."/>
            <person name="Cullen D."/>
            <person name="Martin F."/>
            <person name="Rosso M.-N."/>
            <person name="Henrissat B."/>
            <person name="Hibbett D."/>
            <person name="Martinez A.T."/>
            <person name="Grigoriev I.V."/>
        </authorList>
    </citation>
    <scope>NUCLEOTIDE SEQUENCE</scope>
    <source>
        <strain evidence="1">CBS 247.69</strain>
    </source>
</reference>
<evidence type="ECO:0000313" key="1">
    <source>
        <dbReference type="EMBL" id="KAF9469774.1"/>
    </source>
</evidence>
<dbReference type="Proteomes" id="UP000807353">
    <property type="component" value="Unassembled WGS sequence"/>
</dbReference>
<accession>A0A9P5YI90</accession>
<name>A0A9P5YI90_9AGAR</name>
<dbReference type="AlphaFoldDB" id="A0A9P5YI90"/>
<gene>
    <name evidence="1" type="ORF">BDZ94DRAFT_27205</name>
</gene>